<evidence type="ECO:0000256" key="3">
    <source>
        <dbReference type="ARBA" id="ARBA00022741"/>
    </source>
</evidence>
<dbReference type="GO" id="GO:0005524">
    <property type="term" value="F:ATP binding"/>
    <property type="evidence" value="ECO:0007669"/>
    <property type="project" value="UniProtKB-KW"/>
</dbReference>
<dbReference type="PROSITE" id="PS50011">
    <property type="entry name" value="PROTEIN_KINASE_DOM"/>
    <property type="match status" value="1"/>
</dbReference>
<keyword evidence="7" id="KW-1185">Reference proteome</keyword>
<evidence type="ECO:0000313" key="7">
    <source>
        <dbReference type="Proteomes" id="UP000095282"/>
    </source>
</evidence>
<dbReference type="Gene3D" id="1.10.510.10">
    <property type="entry name" value="Transferase(Phosphotransferase) domain 1"/>
    <property type="match status" value="1"/>
</dbReference>
<dbReference type="SUPFAM" id="SSF56112">
    <property type="entry name" value="Protein kinase-like (PK-like)"/>
    <property type="match status" value="1"/>
</dbReference>
<keyword evidence="2" id="KW-0808">Transferase</keyword>
<evidence type="ECO:0000256" key="1">
    <source>
        <dbReference type="ARBA" id="ARBA00022527"/>
    </source>
</evidence>
<evidence type="ECO:0000256" key="5">
    <source>
        <dbReference type="ARBA" id="ARBA00022840"/>
    </source>
</evidence>
<keyword evidence="3" id="KW-0547">Nucleotide-binding</keyword>
<evidence type="ECO:0000256" key="2">
    <source>
        <dbReference type="ARBA" id="ARBA00022679"/>
    </source>
</evidence>
<dbReference type="WBParaSite" id="Csp11.Scaffold630.g18663.t1">
    <property type="protein sequence ID" value="Csp11.Scaffold630.g18663.t1"/>
    <property type="gene ID" value="Csp11.Scaffold630.g18663"/>
</dbReference>
<sequence>MSRFISFLFGKKKSKPVPPSQSPPPTVYPKEEDFYHRYGLHNHNGKFSMVHHLVTNQSVLMKIISKERTIIENRVEKVVSELEVMKKLDSPFVARLLSGFQSANGLYLQMDVHEAQTFQEFIFFNGRLKNDHATFYMAELLLGVQYLHQRDIVHRNLSLDTLLIDEQGHLKIFDFGTAKARIAIRTRCYTLCSRPELLPPEAHLTGCYTRSIDWWGYGLVMLEMLGHPNIFDDVTVEKVKKRILATNKEDLQPFDNVSHVAHDLLSNLLTYDETRFSGVDILRHAFFEAIEWEKIESQSLEVPIDDFYVDDDTTLPLGKDLPPFEAIDGEDPFKAFWYLRE</sequence>
<dbReference type="Pfam" id="PF00069">
    <property type="entry name" value="Pkinase"/>
    <property type="match status" value="1"/>
</dbReference>
<dbReference type="GO" id="GO:0004674">
    <property type="term" value="F:protein serine/threonine kinase activity"/>
    <property type="evidence" value="ECO:0007669"/>
    <property type="project" value="UniProtKB-KW"/>
</dbReference>
<reference evidence="8" key="1">
    <citation type="submission" date="2016-11" db="UniProtKB">
        <authorList>
            <consortium name="WormBaseParasite"/>
        </authorList>
    </citation>
    <scope>IDENTIFICATION</scope>
</reference>
<dbReference type="STRING" id="1561998.A0A1I7URN2"/>
<dbReference type="InterPro" id="IPR000719">
    <property type="entry name" value="Prot_kinase_dom"/>
</dbReference>
<keyword evidence="4" id="KW-0418">Kinase</keyword>
<dbReference type="Proteomes" id="UP000095282">
    <property type="component" value="Unplaced"/>
</dbReference>
<keyword evidence="1" id="KW-0723">Serine/threonine-protein kinase</keyword>
<dbReference type="AlphaFoldDB" id="A0A1I7URN2"/>
<dbReference type="InterPro" id="IPR011009">
    <property type="entry name" value="Kinase-like_dom_sf"/>
</dbReference>
<organism evidence="7 8">
    <name type="scientific">Caenorhabditis tropicalis</name>
    <dbReference type="NCBI Taxonomy" id="1561998"/>
    <lineage>
        <taxon>Eukaryota</taxon>
        <taxon>Metazoa</taxon>
        <taxon>Ecdysozoa</taxon>
        <taxon>Nematoda</taxon>
        <taxon>Chromadorea</taxon>
        <taxon>Rhabditida</taxon>
        <taxon>Rhabditina</taxon>
        <taxon>Rhabditomorpha</taxon>
        <taxon>Rhabditoidea</taxon>
        <taxon>Rhabditidae</taxon>
        <taxon>Peloderinae</taxon>
        <taxon>Caenorhabditis</taxon>
    </lineage>
</organism>
<dbReference type="Gene3D" id="3.30.200.20">
    <property type="entry name" value="Phosphorylase Kinase, domain 1"/>
    <property type="match status" value="1"/>
</dbReference>
<dbReference type="eggNOG" id="KOG0616">
    <property type="taxonomic scope" value="Eukaryota"/>
</dbReference>
<name>A0A1I7URN2_9PELO</name>
<evidence type="ECO:0000313" key="8">
    <source>
        <dbReference type="WBParaSite" id="Csp11.Scaffold630.g18663.t1"/>
    </source>
</evidence>
<proteinExistence type="predicted"/>
<keyword evidence="5" id="KW-0067">ATP-binding</keyword>
<protein>
    <submittedName>
        <fullName evidence="8">Protein kinase domain-containing protein</fullName>
    </submittedName>
</protein>
<evidence type="ECO:0000256" key="4">
    <source>
        <dbReference type="ARBA" id="ARBA00022777"/>
    </source>
</evidence>
<dbReference type="PANTHER" id="PTHR24351">
    <property type="entry name" value="RIBOSOMAL PROTEIN S6 KINASE"/>
    <property type="match status" value="1"/>
</dbReference>
<feature type="domain" description="Protein kinase" evidence="6">
    <location>
        <begin position="36"/>
        <end position="287"/>
    </location>
</feature>
<accession>A0A1I7URN2</accession>
<evidence type="ECO:0000259" key="6">
    <source>
        <dbReference type="PROSITE" id="PS50011"/>
    </source>
</evidence>